<dbReference type="HOGENOM" id="CLU_2408247_0_0_11"/>
<evidence type="ECO:0000313" key="2">
    <source>
        <dbReference type="EMBL" id="BAC19688.1"/>
    </source>
</evidence>
<dbReference type="STRING" id="196164.gene:10743328"/>
<organism evidence="2 3">
    <name type="scientific">Corynebacterium efficiens (strain DSM 44549 / YS-314 / AJ 12310 / JCM 11189 / NBRC 100395)</name>
    <dbReference type="NCBI Taxonomy" id="196164"/>
    <lineage>
        <taxon>Bacteria</taxon>
        <taxon>Bacillati</taxon>
        <taxon>Actinomycetota</taxon>
        <taxon>Actinomycetes</taxon>
        <taxon>Mycobacteriales</taxon>
        <taxon>Corynebacteriaceae</taxon>
        <taxon>Corynebacterium</taxon>
    </lineage>
</organism>
<sequence length="92" mass="9906">MDKKWVDPIMGISAECKPNHGNCLFGIAAGHTLVGESNNWFPHQKHRTSGAISMSANSTTGPGLTLRDQRHHPPAPCKLLDACTDKSSDALK</sequence>
<dbReference type="Proteomes" id="UP000001409">
    <property type="component" value="Chromosome"/>
</dbReference>
<protein>
    <submittedName>
        <fullName evidence="2">Uncharacterized protein</fullName>
    </submittedName>
</protein>
<reference evidence="2 3" key="1">
    <citation type="journal article" date="2003" name="Genome Res.">
        <title>Comparative complete genome sequence analysis of the amino acid replacements responsible for the thermostability of Corynebacterium efficiens.</title>
        <authorList>
            <person name="Nishio Y."/>
            <person name="Nakamura Y."/>
            <person name="Kawarabayasi Y."/>
            <person name="Usuda Y."/>
            <person name="Kimura E."/>
            <person name="Sugimoto S."/>
            <person name="Matsui K."/>
            <person name="Yamagishi A."/>
            <person name="Kikuchi H."/>
            <person name="Ikeo K."/>
            <person name="Gojobori T."/>
        </authorList>
    </citation>
    <scope>NUCLEOTIDE SEQUENCE [LARGE SCALE GENOMIC DNA]</scope>
    <source>
        <strain evidence="3">DSM 44549 / YS-314 / AJ 12310 / JCM 11189 / NBRC 100395</strain>
    </source>
</reference>
<evidence type="ECO:0000256" key="1">
    <source>
        <dbReference type="SAM" id="MobiDB-lite"/>
    </source>
</evidence>
<dbReference type="AlphaFoldDB" id="Q8FT14"/>
<feature type="region of interest" description="Disordered" evidence="1">
    <location>
        <begin position="44"/>
        <end position="80"/>
    </location>
</feature>
<dbReference type="EMBL" id="BA000035">
    <property type="protein sequence ID" value="BAC19688.1"/>
    <property type="molecule type" value="Genomic_DNA"/>
</dbReference>
<name>Q8FT14_COREF</name>
<feature type="compositionally biased region" description="Polar residues" evidence="1">
    <location>
        <begin position="50"/>
        <end position="62"/>
    </location>
</feature>
<proteinExistence type="predicted"/>
<dbReference type="KEGG" id="cef:CE2878"/>
<accession>Q8FT14</accession>
<evidence type="ECO:0000313" key="3">
    <source>
        <dbReference type="Proteomes" id="UP000001409"/>
    </source>
</evidence>
<keyword evidence="3" id="KW-1185">Reference proteome</keyword>